<gene>
    <name evidence="2" type="ORF">ICJ85_11880</name>
</gene>
<evidence type="ECO:0000256" key="1">
    <source>
        <dbReference type="SAM" id="Phobius"/>
    </source>
</evidence>
<sequence>MNTTTTLLEKIAQAKDLDFGNIFSESIELFKKTWVQGFLMQLFTLIVMLPILIVFYIPFITMMIAQQNNGYGDTQAIDNFMAGISVIYVLLVSVGAVLLGTLTIAINAAFFRIIKKLDYGEATTTSDFFYFFKMNYLSKLFVLLLATVGISIVAALLCYLPLIYVMVPITFFNLIFAFNPELSVGDIVKASFKLGNKKWLITFGLIIVASLLAQIVGFLLCGIGVLITAPFVYHPTYLIYKHVIGFNETHVIDEIGTSVE</sequence>
<organism evidence="2 3">
    <name type="scientific">Aestuariibaculum marinum</name>
    <dbReference type="NCBI Taxonomy" id="2683592"/>
    <lineage>
        <taxon>Bacteria</taxon>
        <taxon>Pseudomonadati</taxon>
        <taxon>Bacteroidota</taxon>
        <taxon>Flavobacteriia</taxon>
        <taxon>Flavobacteriales</taxon>
        <taxon>Flavobacteriaceae</taxon>
    </lineage>
</organism>
<name>A0A8J6Q260_9FLAO</name>
<evidence type="ECO:0008006" key="4">
    <source>
        <dbReference type="Google" id="ProtNLM"/>
    </source>
</evidence>
<proteinExistence type="predicted"/>
<comment type="caution">
    <text evidence="2">The sequence shown here is derived from an EMBL/GenBank/DDBJ whole genome shotgun (WGS) entry which is preliminary data.</text>
</comment>
<evidence type="ECO:0000313" key="2">
    <source>
        <dbReference type="EMBL" id="MBD0824715.1"/>
    </source>
</evidence>
<feature type="transmembrane region" description="Helical" evidence="1">
    <location>
        <begin position="200"/>
        <end position="233"/>
    </location>
</feature>
<reference evidence="2 3" key="1">
    <citation type="journal article" date="2018" name="J. Microbiol.">
        <title>Aestuariibaculum marinum sp. nov., a marine bacterium isolated from seawater in South Korea.</title>
        <authorList>
            <person name="Choi J."/>
            <person name="Lee D."/>
            <person name="Jang J.H."/>
            <person name="Cha S."/>
            <person name="Seo T."/>
        </authorList>
    </citation>
    <scope>NUCLEOTIDE SEQUENCE [LARGE SCALE GENOMIC DNA]</scope>
    <source>
        <strain evidence="2 3">IP7</strain>
    </source>
</reference>
<feature type="transmembrane region" description="Helical" evidence="1">
    <location>
        <begin position="136"/>
        <end position="156"/>
    </location>
</feature>
<keyword evidence="3" id="KW-1185">Reference proteome</keyword>
<protein>
    <recommendedName>
        <fullName evidence="4">Glycerophosphoryl diester phosphodiesterase membrane domain-containing protein</fullName>
    </recommendedName>
</protein>
<dbReference type="Proteomes" id="UP000621516">
    <property type="component" value="Unassembled WGS sequence"/>
</dbReference>
<feature type="transmembrane region" description="Helical" evidence="1">
    <location>
        <begin position="80"/>
        <end position="106"/>
    </location>
</feature>
<keyword evidence="1" id="KW-0812">Transmembrane</keyword>
<evidence type="ECO:0000313" key="3">
    <source>
        <dbReference type="Proteomes" id="UP000621516"/>
    </source>
</evidence>
<dbReference type="EMBL" id="JACVXD010000006">
    <property type="protein sequence ID" value="MBD0824715.1"/>
    <property type="molecule type" value="Genomic_DNA"/>
</dbReference>
<keyword evidence="1" id="KW-1133">Transmembrane helix</keyword>
<feature type="transmembrane region" description="Helical" evidence="1">
    <location>
        <begin position="38"/>
        <end position="60"/>
    </location>
</feature>
<dbReference type="AlphaFoldDB" id="A0A8J6Q260"/>
<dbReference type="RefSeq" id="WP_188224009.1">
    <property type="nucleotide sequence ID" value="NZ_JACVXD010000006.1"/>
</dbReference>
<accession>A0A8J6Q260</accession>
<keyword evidence="1" id="KW-0472">Membrane</keyword>